<keyword evidence="2" id="KW-1185">Reference proteome</keyword>
<evidence type="ECO:0000313" key="2">
    <source>
        <dbReference type="Proteomes" id="UP000693946"/>
    </source>
</evidence>
<protein>
    <submittedName>
        <fullName evidence="1">Uncharacterized protein</fullName>
    </submittedName>
</protein>
<accession>A0AAV6SWM4</accession>
<comment type="caution">
    <text evidence="1">The sequence shown here is derived from an EMBL/GenBank/DDBJ whole genome shotgun (WGS) entry which is preliminary data.</text>
</comment>
<sequence>MYLFVAIENSWPSKVKVGEIILEQTVDRVARDTSEGDDTQLSQQSYCTSVPHHLDMDELQTFCFLHGGSSQSSTRKRNTIHQGFYLAFLSASR</sequence>
<dbReference type="AlphaFoldDB" id="A0AAV6SWM4"/>
<gene>
    <name evidence="1" type="ORF">JOB18_007839</name>
</gene>
<dbReference type="Proteomes" id="UP000693946">
    <property type="component" value="Linkage Group LG10"/>
</dbReference>
<proteinExistence type="predicted"/>
<reference evidence="1 2" key="1">
    <citation type="journal article" date="2021" name="Sci. Rep.">
        <title>Chromosome anchoring in Senegalese sole (Solea senegalensis) reveals sex-associated markers and genome rearrangements in flatfish.</title>
        <authorList>
            <person name="Guerrero-Cozar I."/>
            <person name="Gomez-Garrido J."/>
            <person name="Berbel C."/>
            <person name="Martinez-Blanch J.F."/>
            <person name="Alioto T."/>
            <person name="Claros M.G."/>
            <person name="Gagnaire P.A."/>
            <person name="Manchado M."/>
        </authorList>
    </citation>
    <scope>NUCLEOTIDE SEQUENCE [LARGE SCALE GENOMIC DNA]</scope>
    <source>
        <strain evidence="1">Sse05_10M</strain>
    </source>
</reference>
<dbReference type="EMBL" id="JAGKHQ010000002">
    <property type="protein sequence ID" value="KAG7521844.1"/>
    <property type="molecule type" value="Genomic_DNA"/>
</dbReference>
<name>A0AAV6SWM4_SOLSE</name>
<organism evidence="1 2">
    <name type="scientific">Solea senegalensis</name>
    <name type="common">Senegalese sole</name>
    <dbReference type="NCBI Taxonomy" id="28829"/>
    <lineage>
        <taxon>Eukaryota</taxon>
        <taxon>Metazoa</taxon>
        <taxon>Chordata</taxon>
        <taxon>Craniata</taxon>
        <taxon>Vertebrata</taxon>
        <taxon>Euteleostomi</taxon>
        <taxon>Actinopterygii</taxon>
        <taxon>Neopterygii</taxon>
        <taxon>Teleostei</taxon>
        <taxon>Neoteleostei</taxon>
        <taxon>Acanthomorphata</taxon>
        <taxon>Carangaria</taxon>
        <taxon>Pleuronectiformes</taxon>
        <taxon>Pleuronectoidei</taxon>
        <taxon>Soleidae</taxon>
        <taxon>Solea</taxon>
    </lineage>
</organism>
<evidence type="ECO:0000313" key="1">
    <source>
        <dbReference type="EMBL" id="KAG7521844.1"/>
    </source>
</evidence>